<sequence length="747" mass="82144">MTAMSPIANGEASASPSAESPDGHSTTTKRKNEERPPQTRTKRNRYTSIACNECKRRKIKCNGQTPCARCGTMQLECLYAPTCCNNNFRDSEDFKSMSAHIASLQEQVDALYAGLTSLRQHVDTAISPVGGSSFAGPSNPYPMAVSQNPVMPTSPALSRRQPNRLPTFQGPTSSAFNLGVAKSSLQTMGITNATPAASPPLSSALHLDPGLHADKDPLWSLTREEATRLCHVWEDEMGQMYPILDINEIIRHAQRLYTFMEAARRTGLVQAAMPGADAIGDEQTSLLRLILAIALTVEGSGKSELGRRLCETDTRTQLLAPVDLDGIRMLVLTAMYHFHRDDESIAWRVLGFAARLSMELGLHRRETYSTMFTDDEERQNAIRLFWSIYVLDRRWSFGTGLPFALQDADIDLLLPKPNEATPYLTSMVAYSQIGSKVWKSIAKGSSSRDPQISESEIGFLDYQVVQWHRNIPDSLKYTGRQSLEPTNKALRRLSILLYLRANQMRILIYRPVLHTAARIVENLGFAQTVVDVAKDTIRVLMYTNQTSDIYRTQQVCFHYFLISALAVLFLAVSHAPAQFSDVCRDEFYTALELVRGLSTDSYVSKRLWRSLRQLKAVAPKIGLEMGNSTGNRPGNLDPHDAHSSAAVAMAGLAGHQVDETAIFDMQNQSGGYHQQGNSPNGMADDLTTLFEAAGGVSVSNPLYLQQQNGYAGDWSTATGAGAGAGIDIWQGWLGGEDGLSGLMGSLF</sequence>
<evidence type="ECO:0000313" key="2">
    <source>
        <dbReference type="Proteomes" id="UP001172680"/>
    </source>
</evidence>
<proteinExistence type="predicted"/>
<reference evidence="1" key="1">
    <citation type="submission" date="2022-10" db="EMBL/GenBank/DDBJ databases">
        <title>Culturing micro-colonial fungi from biological soil crusts in the Mojave desert and describing Neophaeococcomyces mojavensis, and introducing the new genera and species Taxawa tesnikishii.</title>
        <authorList>
            <person name="Kurbessoian T."/>
            <person name="Stajich J.E."/>
        </authorList>
    </citation>
    <scope>NUCLEOTIDE SEQUENCE</scope>
    <source>
        <strain evidence="1">JES_115</strain>
    </source>
</reference>
<gene>
    <name evidence="1" type="ORF">H2199_001772</name>
</gene>
<keyword evidence="2" id="KW-1185">Reference proteome</keyword>
<evidence type="ECO:0000313" key="1">
    <source>
        <dbReference type="EMBL" id="KAJ9647995.1"/>
    </source>
</evidence>
<organism evidence="1 2">
    <name type="scientific">Coniosporium tulheliwenetii</name>
    <dbReference type="NCBI Taxonomy" id="3383036"/>
    <lineage>
        <taxon>Eukaryota</taxon>
        <taxon>Fungi</taxon>
        <taxon>Dikarya</taxon>
        <taxon>Ascomycota</taxon>
        <taxon>Pezizomycotina</taxon>
        <taxon>Dothideomycetes</taxon>
        <taxon>Dothideomycetes incertae sedis</taxon>
        <taxon>Coniosporium</taxon>
    </lineage>
</organism>
<dbReference type="EMBL" id="JAPDRP010000004">
    <property type="protein sequence ID" value="KAJ9647995.1"/>
    <property type="molecule type" value="Genomic_DNA"/>
</dbReference>
<comment type="caution">
    <text evidence="1">The sequence shown here is derived from an EMBL/GenBank/DDBJ whole genome shotgun (WGS) entry which is preliminary data.</text>
</comment>
<name>A0ACC2ZKE3_9PEZI</name>
<dbReference type="Proteomes" id="UP001172680">
    <property type="component" value="Unassembled WGS sequence"/>
</dbReference>
<protein>
    <submittedName>
        <fullName evidence="1">Uncharacterized protein</fullName>
    </submittedName>
</protein>
<accession>A0ACC2ZKE3</accession>